<reference evidence="2" key="1">
    <citation type="journal article" date="2015" name="Nature">
        <title>Complex archaea that bridge the gap between prokaryotes and eukaryotes.</title>
        <authorList>
            <person name="Spang A."/>
            <person name="Saw J.H."/>
            <person name="Jorgensen S.L."/>
            <person name="Zaremba-Niedzwiedzka K."/>
            <person name="Martijn J."/>
            <person name="Lind A.E."/>
            <person name="van Eijk R."/>
            <person name="Schleper C."/>
            <person name="Guy L."/>
            <person name="Ettema T.J."/>
        </authorList>
    </citation>
    <scope>NUCLEOTIDE SEQUENCE</scope>
</reference>
<protein>
    <submittedName>
        <fullName evidence="2">Uncharacterized protein</fullName>
    </submittedName>
</protein>
<organism evidence="2">
    <name type="scientific">marine sediment metagenome</name>
    <dbReference type="NCBI Taxonomy" id="412755"/>
    <lineage>
        <taxon>unclassified sequences</taxon>
        <taxon>metagenomes</taxon>
        <taxon>ecological metagenomes</taxon>
    </lineage>
</organism>
<evidence type="ECO:0000256" key="1">
    <source>
        <dbReference type="SAM" id="Phobius"/>
    </source>
</evidence>
<sequence>MDAKTLLIIVLIMFNGLIFYSSAKLQNKIYCSFRRIDKTKIEKFVPKDARYVIFDKGRYKIDTKRITLLWWNRGFSYFFPQKVSSLDFSWYSEVPHDPDNFEDTWDTPEARNAASSEEDWKGFNKGMAQQIGKKAGAIVQYLPYIMVMAFVILAFLYYSQTQRIDILEQMIRATTPNP</sequence>
<gene>
    <name evidence="2" type="ORF">LCGC14_1561510</name>
</gene>
<proteinExistence type="predicted"/>
<dbReference type="EMBL" id="LAZR01012069">
    <property type="protein sequence ID" value="KKM44498.1"/>
    <property type="molecule type" value="Genomic_DNA"/>
</dbReference>
<feature type="transmembrane region" description="Helical" evidence="1">
    <location>
        <begin position="6"/>
        <end position="25"/>
    </location>
</feature>
<accession>A0A0F9J8C4</accession>
<evidence type="ECO:0000313" key="2">
    <source>
        <dbReference type="EMBL" id="KKM44498.1"/>
    </source>
</evidence>
<comment type="caution">
    <text evidence="2">The sequence shown here is derived from an EMBL/GenBank/DDBJ whole genome shotgun (WGS) entry which is preliminary data.</text>
</comment>
<keyword evidence="1" id="KW-0812">Transmembrane</keyword>
<feature type="transmembrane region" description="Helical" evidence="1">
    <location>
        <begin position="141"/>
        <end position="159"/>
    </location>
</feature>
<name>A0A0F9J8C4_9ZZZZ</name>
<dbReference type="AlphaFoldDB" id="A0A0F9J8C4"/>
<keyword evidence="1" id="KW-0472">Membrane</keyword>
<keyword evidence="1" id="KW-1133">Transmembrane helix</keyword>